<evidence type="ECO:0000256" key="5">
    <source>
        <dbReference type="ARBA" id="ARBA00022781"/>
    </source>
</evidence>
<dbReference type="EMBL" id="SRXV01000003">
    <property type="protein sequence ID" value="TGY92299.1"/>
    <property type="molecule type" value="Genomic_DNA"/>
</dbReference>
<dbReference type="GO" id="GO:0005886">
    <property type="term" value="C:plasma membrane"/>
    <property type="evidence" value="ECO:0007669"/>
    <property type="project" value="UniProtKB-SubCell"/>
</dbReference>
<comment type="function">
    <text evidence="1 10">Produces ATP from ADP in the presence of a proton gradient across the membrane.</text>
</comment>
<organism evidence="14 15">
    <name type="scientific">Marinicauda pacifica</name>
    <dbReference type="NCBI Taxonomy" id="1133559"/>
    <lineage>
        <taxon>Bacteria</taxon>
        <taxon>Pseudomonadati</taxon>
        <taxon>Pseudomonadota</taxon>
        <taxon>Alphaproteobacteria</taxon>
        <taxon>Maricaulales</taxon>
        <taxon>Maricaulaceae</taxon>
        <taxon>Marinicauda</taxon>
    </lineage>
</organism>
<keyword evidence="5 10" id="KW-0375">Hydrogen ion transport</keyword>
<dbReference type="PANTHER" id="PTHR13822">
    <property type="entry name" value="ATP SYNTHASE DELTA/EPSILON CHAIN"/>
    <property type="match status" value="1"/>
</dbReference>
<dbReference type="GO" id="GO:0012505">
    <property type="term" value="C:endomembrane system"/>
    <property type="evidence" value="ECO:0007669"/>
    <property type="project" value="UniProtKB-SubCell"/>
</dbReference>
<keyword evidence="4 10" id="KW-0813">Transport</keyword>
<proteinExistence type="inferred from homology"/>
<evidence type="ECO:0000259" key="13">
    <source>
        <dbReference type="Pfam" id="PF02823"/>
    </source>
</evidence>
<dbReference type="GO" id="GO:0045259">
    <property type="term" value="C:proton-transporting ATP synthase complex"/>
    <property type="evidence" value="ECO:0007669"/>
    <property type="project" value="UniProtKB-KW"/>
</dbReference>
<dbReference type="InterPro" id="IPR036771">
    <property type="entry name" value="ATPsynth_dsu/esu_N"/>
</dbReference>
<keyword evidence="7 10" id="KW-0472">Membrane</keyword>
<evidence type="ECO:0000256" key="1">
    <source>
        <dbReference type="ARBA" id="ARBA00003543"/>
    </source>
</evidence>
<name>A0A4V3RYZ8_9PROT</name>
<dbReference type="Gene3D" id="2.60.15.10">
    <property type="entry name" value="F0F1 ATP synthase delta/epsilon subunit, N-terminal"/>
    <property type="match status" value="1"/>
</dbReference>
<evidence type="ECO:0000313" key="14">
    <source>
        <dbReference type="EMBL" id="TGY92299.1"/>
    </source>
</evidence>
<evidence type="ECO:0000256" key="8">
    <source>
        <dbReference type="ARBA" id="ARBA00023196"/>
    </source>
</evidence>
<dbReference type="CDD" id="cd12152">
    <property type="entry name" value="F1-ATPase_delta"/>
    <property type="match status" value="1"/>
</dbReference>
<sequence>MADKLQFDLVAPEQRLFSGKVEMVVVPGTEGDFGVLPDHAPFMSTIRPGAISVHDENSVTRTFIYGGFAEVTPDGLTILAEEAIALADVDATQIEKKLGEAREDLKDSSEEAEQADAQERIDKYESLLAALAN</sequence>
<keyword evidence="15" id="KW-1185">Reference proteome</keyword>
<dbReference type="Pfam" id="PF02823">
    <property type="entry name" value="ATP-synt_DE_N"/>
    <property type="match status" value="1"/>
</dbReference>
<dbReference type="NCBIfam" id="NF009983">
    <property type="entry name" value="PRK13449.1"/>
    <property type="match status" value="1"/>
</dbReference>
<dbReference type="OrthoDB" id="9799969at2"/>
<comment type="subunit">
    <text evidence="10 11">F-type ATPases have 2 components, CF(1) - the catalytic core - and CF(0) - the membrane proton channel. CF(1) has five subunits: alpha(3), beta(3), gamma(1), delta(1), epsilon(1). CF(0) has three main subunits: a, b and c.</text>
</comment>
<evidence type="ECO:0000256" key="2">
    <source>
        <dbReference type="ARBA" id="ARBA00004184"/>
    </source>
</evidence>
<reference evidence="14 15" key="1">
    <citation type="journal article" date="2013" name="Int. J. Syst. Evol. Microbiol.">
        <title>Marinicauda pacifica gen. nov., sp. nov., a prosthecate alphaproteobacterium of the family Hyphomonadaceae isolated from deep seawater.</title>
        <authorList>
            <person name="Zhang X.Y."/>
            <person name="Li G.W."/>
            <person name="Wang C.S."/>
            <person name="Zhang Y.J."/>
            <person name="Xu X.W."/>
            <person name="Li H."/>
            <person name="Liu A."/>
            <person name="Liu C."/>
            <person name="Xie B.B."/>
            <person name="Qin Q.L."/>
            <person name="Xu Z."/>
            <person name="Chen X.L."/>
            <person name="Zhou B.C."/>
            <person name="Zhang Y.Z."/>
        </authorList>
    </citation>
    <scope>NUCLEOTIDE SEQUENCE [LARGE SCALE GENOMIC DNA]</scope>
    <source>
        <strain evidence="14 15">P-1 km-3</strain>
    </source>
</reference>
<evidence type="ECO:0000256" key="9">
    <source>
        <dbReference type="ARBA" id="ARBA00023310"/>
    </source>
</evidence>
<dbReference type="InterPro" id="IPR001469">
    <property type="entry name" value="ATP_synth_F1_dsu/esu"/>
</dbReference>
<evidence type="ECO:0000256" key="12">
    <source>
        <dbReference type="SAM" id="Coils"/>
    </source>
</evidence>
<protein>
    <recommendedName>
        <fullName evidence="10">ATP synthase epsilon chain</fullName>
    </recommendedName>
    <alternativeName>
        <fullName evidence="10">ATP synthase F1 sector epsilon subunit</fullName>
    </alternativeName>
    <alternativeName>
        <fullName evidence="10">F-ATPase epsilon subunit</fullName>
    </alternativeName>
</protein>
<dbReference type="AlphaFoldDB" id="A0A4V3RYZ8"/>
<evidence type="ECO:0000256" key="3">
    <source>
        <dbReference type="ARBA" id="ARBA00005712"/>
    </source>
</evidence>
<dbReference type="SUPFAM" id="SSF51344">
    <property type="entry name" value="Epsilon subunit of F1F0-ATP synthase N-terminal domain"/>
    <property type="match status" value="1"/>
</dbReference>
<keyword evidence="8 10" id="KW-0139">CF(1)</keyword>
<dbReference type="NCBIfam" id="NF001851">
    <property type="entry name" value="PRK00571.2-4"/>
    <property type="match status" value="1"/>
</dbReference>
<evidence type="ECO:0000313" key="15">
    <source>
        <dbReference type="Proteomes" id="UP000305451"/>
    </source>
</evidence>
<feature type="domain" description="ATP synthase F1 complex delta/epsilon subunit N-terminal" evidence="13">
    <location>
        <begin position="5"/>
        <end position="83"/>
    </location>
</feature>
<accession>A0A4V3RYZ8</accession>
<dbReference type="GO" id="GO:0046933">
    <property type="term" value="F:proton-transporting ATP synthase activity, rotational mechanism"/>
    <property type="evidence" value="ECO:0007669"/>
    <property type="project" value="UniProtKB-UniRule"/>
</dbReference>
<keyword evidence="9 10" id="KW-0066">ATP synthesis</keyword>
<dbReference type="PANTHER" id="PTHR13822:SF10">
    <property type="entry name" value="ATP SYNTHASE EPSILON CHAIN, CHLOROPLASTIC"/>
    <property type="match status" value="1"/>
</dbReference>
<comment type="caution">
    <text evidence="14">The sequence shown here is derived from an EMBL/GenBank/DDBJ whole genome shotgun (WGS) entry which is preliminary data.</text>
</comment>
<dbReference type="InterPro" id="IPR020546">
    <property type="entry name" value="ATP_synth_F1_dsu/esu_N"/>
</dbReference>
<evidence type="ECO:0000256" key="11">
    <source>
        <dbReference type="RuleBase" id="RU003656"/>
    </source>
</evidence>
<evidence type="ECO:0000256" key="7">
    <source>
        <dbReference type="ARBA" id="ARBA00023136"/>
    </source>
</evidence>
<dbReference type="Proteomes" id="UP000305451">
    <property type="component" value="Unassembled WGS sequence"/>
</dbReference>
<keyword evidence="10" id="KW-1003">Cell membrane</keyword>
<dbReference type="RefSeq" id="WP_135945432.1">
    <property type="nucleotide sequence ID" value="NZ_BMEI01000003.1"/>
</dbReference>
<evidence type="ECO:0000256" key="6">
    <source>
        <dbReference type="ARBA" id="ARBA00023065"/>
    </source>
</evidence>
<dbReference type="GO" id="GO:0005524">
    <property type="term" value="F:ATP binding"/>
    <property type="evidence" value="ECO:0007669"/>
    <property type="project" value="UniProtKB-UniRule"/>
</dbReference>
<feature type="coiled-coil region" evidence="12">
    <location>
        <begin position="91"/>
        <end position="118"/>
    </location>
</feature>
<comment type="similarity">
    <text evidence="3 10 11">Belongs to the ATPase epsilon chain family.</text>
</comment>
<keyword evidence="6 10" id="KW-0406">Ion transport</keyword>
<keyword evidence="12" id="KW-0175">Coiled coil</keyword>
<dbReference type="HAMAP" id="MF_00530">
    <property type="entry name" value="ATP_synth_epsil_bac"/>
    <property type="match status" value="1"/>
</dbReference>
<evidence type="ECO:0000256" key="10">
    <source>
        <dbReference type="HAMAP-Rule" id="MF_00530"/>
    </source>
</evidence>
<gene>
    <name evidence="10" type="primary">atpC</name>
    <name evidence="14" type="ORF">E5162_11665</name>
</gene>
<comment type="subcellular location">
    <subcellularLocation>
        <location evidence="10">Cell membrane</location>
        <topology evidence="10">Peripheral membrane protein</topology>
    </subcellularLocation>
    <subcellularLocation>
        <location evidence="2">Endomembrane system</location>
        <topology evidence="2">Peripheral membrane protein</topology>
    </subcellularLocation>
</comment>
<evidence type="ECO:0000256" key="4">
    <source>
        <dbReference type="ARBA" id="ARBA00022448"/>
    </source>
</evidence>
<dbReference type="NCBIfam" id="TIGR01216">
    <property type="entry name" value="ATP_synt_epsi"/>
    <property type="match status" value="1"/>
</dbReference>